<feature type="transmembrane region" description="Helical" evidence="6">
    <location>
        <begin position="458"/>
        <end position="479"/>
    </location>
</feature>
<dbReference type="Gene3D" id="4.10.410.20">
    <property type="match status" value="1"/>
</dbReference>
<reference evidence="9 10" key="1">
    <citation type="submission" date="2024-11" db="EMBL/GenBank/DDBJ databases">
        <title>Chromosome-level genome assembly of the freshwater bivalve Anodonta woodiana.</title>
        <authorList>
            <person name="Chen X."/>
        </authorList>
    </citation>
    <scope>NUCLEOTIDE SEQUENCE [LARGE SCALE GENOMIC DNA]</scope>
    <source>
        <strain evidence="9">MN2024</strain>
        <tissue evidence="9">Gills</tissue>
    </source>
</reference>
<dbReference type="PANTHER" id="PTHR45902:SF4">
    <property type="entry name" value="G-PROTEIN COUPLED RECEPTORS FAMILY 2 PROFILE 2 DOMAIN-CONTAINING PROTEIN"/>
    <property type="match status" value="1"/>
</dbReference>
<feature type="transmembrane region" description="Helical" evidence="6">
    <location>
        <begin position="581"/>
        <end position="606"/>
    </location>
</feature>
<feature type="transmembrane region" description="Helical" evidence="6">
    <location>
        <begin position="426"/>
        <end position="446"/>
    </location>
</feature>
<evidence type="ECO:0000256" key="3">
    <source>
        <dbReference type="ARBA" id="ARBA00022989"/>
    </source>
</evidence>
<evidence type="ECO:0000256" key="1">
    <source>
        <dbReference type="ARBA" id="ARBA00004141"/>
    </source>
</evidence>
<dbReference type="PROSITE" id="PS50958">
    <property type="entry name" value="SMB_2"/>
    <property type="match status" value="1"/>
</dbReference>
<evidence type="ECO:0000259" key="7">
    <source>
        <dbReference type="PROSITE" id="PS50261"/>
    </source>
</evidence>
<dbReference type="Gene3D" id="1.20.1070.10">
    <property type="entry name" value="Rhodopsin 7-helix transmembrane proteins"/>
    <property type="match status" value="1"/>
</dbReference>
<dbReference type="InterPro" id="IPR000832">
    <property type="entry name" value="GPCR_2_secretin-like"/>
</dbReference>
<dbReference type="InterPro" id="IPR001212">
    <property type="entry name" value="Somatomedin_B_dom"/>
</dbReference>
<feature type="transmembrane region" description="Helical" evidence="6">
    <location>
        <begin position="627"/>
        <end position="648"/>
    </location>
</feature>
<dbReference type="InterPro" id="IPR017981">
    <property type="entry name" value="GPCR_2-like_7TM"/>
</dbReference>
<evidence type="ECO:0000256" key="2">
    <source>
        <dbReference type="ARBA" id="ARBA00022692"/>
    </source>
</evidence>
<evidence type="ECO:0000313" key="9">
    <source>
        <dbReference type="EMBL" id="KAL3853884.1"/>
    </source>
</evidence>
<evidence type="ECO:0000313" key="10">
    <source>
        <dbReference type="Proteomes" id="UP001634394"/>
    </source>
</evidence>
<keyword evidence="10" id="KW-1185">Reference proteome</keyword>
<evidence type="ECO:0000256" key="4">
    <source>
        <dbReference type="ARBA" id="ARBA00023136"/>
    </source>
</evidence>
<dbReference type="SUPFAM" id="SSF90188">
    <property type="entry name" value="Somatomedin B domain"/>
    <property type="match status" value="1"/>
</dbReference>
<accession>A0ABD3UWP9</accession>
<organism evidence="9 10">
    <name type="scientific">Sinanodonta woodiana</name>
    <name type="common">Chinese pond mussel</name>
    <name type="synonym">Anodonta woodiana</name>
    <dbReference type="NCBI Taxonomy" id="1069815"/>
    <lineage>
        <taxon>Eukaryota</taxon>
        <taxon>Metazoa</taxon>
        <taxon>Spiralia</taxon>
        <taxon>Lophotrochozoa</taxon>
        <taxon>Mollusca</taxon>
        <taxon>Bivalvia</taxon>
        <taxon>Autobranchia</taxon>
        <taxon>Heteroconchia</taxon>
        <taxon>Palaeoheterodonta</taxon>
        <taxon>Unionida</taxon>
        <taxon>Unionoidea</taxon>
        <taxon>Unionidae</taxon>
        <taxon>Unioninae</taxon>
        <taxon>Sinanodonta</taxon>
    </lineage>
</organism>
<dbReference type="EMBL" id="JBJQND010000014">
    <property type="protein sequence ID" value="KAL3853884.1"/>
    <property type="molecule type" value="Genomic_DNA"/>
</dbReference>
<name>A0ABD3UWP9_SINWO</name>
<dbReference type="InterPro" id="IPR036024">
    <property type="entry name" value="Somatomedin_B-like_dom_sf"/>
</dbReference>
<evidence type="ECO:0000256" key="6">
    <source>
        <dbReference type="SAM" id="Phobius"/>
    </source>
</evidence>
<keyword evidence="3 6" id="KW-1133">Transmembrane helix</keyword>
<dbReference type="InterPro" id="IPR053231">
    <property type="entry name" value="GPCR_LN-TM7"/>
</dbReference>
<feature type="domain" description="SMB" evidence="8">
    <location>
        <begin position="43"/>
        <end position="86"/>
    </location>
</feature>
<comment type="subcellular location">
    <subcellularLocation>
        <location evidence="1">Membrane</location>
        <topology evidence="1">Multi-pass membrane protein</topology>
    </subcellularLocation>
</comment>
<feature type="domain" description="G-protein coupled receptors family 2 profile 2" evidence="7">
    <location>
        <begin position="423"/>
        <end position="678"/>
    </location>
</feature>
<keyword evidence="5" id="KW-1015">Disulfide bond</keyword>
<dbReference type="Pfam" id="PF00002">
    <property type="entry name" value="7tm_2"/>
    <property type="match status" value="1"/>
</dbReference>
<dbReference type="PANTHER" id="PTHR45902">
    <property type="entry name" value="LATROPHILIN RECEPTOR-LIKE PROTEIN A"/>
    <property type="match status" value="1"/>
</dbReference>
<evidence type="ECO:0000259" key="8">
    <source>
        <dbReference type="PROSITE" id="PS50958"/>
    </source>
</evidence>
<protein>
    <submittedName>
        <fullName evidence="9">Uncharacterized protein</fullName>
    </submittedName>
</protein>
<dbReference type="CDD" id="cd15039">
    <property type="entry name" value="7tmB3_Methuselah-like"/>
    <property type="match status" value="1"/>
</dbReference>
<feature type="transmembrane region" description="Helical" evidence="6">
    <location>
        <begin position="532"/>
        <end position="556"/>
    </location>
</feature>
<gene>
    <name evidence="9" type="ORF">ACJMK2_013183</name>
</gene>
<dbReference type="Proteomes" id="UP001634394">
    <property type="component" value="Unassembled WGS sequence"/>
</dbReference>
<evidence type="ECO:0000256" key="5">
    <source>
        <dbReference type="ARBA" id="ARBA00023157"/>
    </source>
</evidence>
<feature type="transmembrane region" description="Helical" evidence="6">
    <location>
        <begin position="654"/>
        <end position="676"/>
    </location>
</feature>
<comment type="caution">
    <text evidence="9">The sequence shown here is derived from an EMBL/GenBank/DDBJ whole genome shotgun (WGS) entry which is preliminary data.</text>
</comment>
<feature type="transmembrane region" description="Helical" evidence="6">
    <location>
        <begin position="485"/>
        <end position="511"/>
    </location>
</feature>
<dbReference type="PROSITE" id="PS50261">
    <property type="entry name" value="G_PROTEIN_RECEP_F2_4"/>
    <property type="match status" value="1"/>
</dbReference>
<keyword evidence="4 6" id="KW-0472">Membrane</keyword>
<sequence length="728" mass="83360">MEQHLLYPILSAAYKSTGRNKDTSRKSLLAIFMILVFFNISIVSSICNYSCAMAPPVGLNCFCDEMCFHFKDCCWDYKQQTEPFASHVLPPKYVFSCLEIPDLNHGSPFLIVNKCPSNWNDTHVSKMCETPRLDNLLERVYVADNQTGVHFRNIYCALCNSVTDYLFWKVELLCKEDFHPDNASLMSGKGGCSFHFLPPGQNFTYRSCNQIDIIDTCREANNSANKTVLSMCTNAGYAVVYGGMDAYKNIHCALCNGVEENILQCEPIKYGFSMLKLKDDKENLYSYRLLVDLDIAVGWRDGDIIDYGLRCPADQIYDPFVNQCLIAFCPKPFVAKSGKCIIRHDSPEEIRSSLSNSLVNQTYIYVQLKSEEFEVLPDNNLRHLFSGQVFNESDYLIDGNQTFIRADIFKQRNGYMTIFTSEEVTITLVCEVLSLSALVVNFVIYSCFHQLRNIPGKLLMNLIAALFAANVLFLVSAAFEIVIELCIAVAIAMHYLFLASFCWMNIMNFDLWWTFSRQFAVTNNDRKSSKRFWFYFAYAWTLPFIIVIAAVSVNFAEINTNFRHWQPNYGVDLCWFRNREALIMFFIGPLIIFKLFDLFAFSATSFHICRARKQSAMVQNKTSKCTFLIYIKLSLIMGLTWLFAFISNIAQISFLWYVFIFLNTLQGMFVCLCFVCTKKVFRLISSSAVARKVSRRKRHVVLISITASKSQSGQTLQTSLPEIPQDSV</sequence>
<feature type="transmembrane region" description="Helical" evidence="6">
    <location>
        <begin position="28"/>
        <end position="46"/>
    </location>
</feature>
<dbReference type="AlphaFoldDB" id="A0ABD3UWP9"/>
<dbReference type="GO" id="GO:0016020">
    <property type="term" value="C:membrane"/>
    <property type="evidence" value="ECO:0007669"/>
    <property type="project" value="UniProtKB-SubCell"/>
</dbReference>
<proteinExistence type="predicted"/>
<keyword evidence="2 6" id="KW-0812">Transmembrane</keyword>